<proteinExistence type="predicted"/>
<dbReference type="InterPro" id="IPR036724">
    <property type="entry name" value="Cobalamin-bd_sf"/>
</dbReference>
<dbReference type="Gene3D" id="3.40.50.280">
    <property type="entry name" value="Cobalamin-binding domain"/>
    <property type="match status" value="1"/>
</dbReference>
<comment type="cofactor">
    <cofactor evidence="1">
        <name>[4Fe-4S] cluster</name>
        <dbReference type="ChEBI" id="CHEBI:49883"/>
    </cofactor>
</comment>
<keyword evidence="5" id="KW-0479">Metal-binding</keyword>
<evidence type="ECO:0000256" key="3">
    <source>
        <dbReference type="ARBA" id="ARBA00022679"/>
    </source>
</evidence>
<dbReference type="InterPro" id="IPR034466">
    <property type="entry name" value="Methyltransferase_Class_B"/>
</dbReference>
<dbReference type="InterPro" id="IPR007197">
    <property type="entry name" value="rSAM"/>
</dbReference>
<dbReference type="PROSITE" id="PS51332">
    <property type="entry name" value="B12_BINDING"/>
    <property type="match status" value="1"/>
</dbReference>
<dbReference type="SUPFAM" id="SSF52242">
    <property type="entry name" value="Cobalamin (vitamin B12)-binding domain"/>
    <property type="match status" value="1"/>
</dbReference>
<dbReference type="AlphaFoldDB" id="A0A1F6GE54"/>
<gene>
    <name evidence="10" type="ORF">A2527_02130</name>
</gene>
<evidence type="ECO:0000256" key="4">
    <source>
        <dbReference type="ARBA" id="ARBA00022691"/>
    </source>
</evidence>
<dbReference type="CDD" id="cd02068">
    <property type="entry name" value="radical_SAM_B12_BD"/>
    <property type="match status" value="1"/>
</dbReference>
<dbReference type="CDD" id="cd01335">
    <property type="entry name" value="Radical_SAM"/>
    <property type="match status" value="1"/>
</dbReference>
<keyword evidence="4" id="KW-0949">S-adenosyl-L-methionine</keyword>
<dbReference type="SMART" id="SM00729">
    <property type="entry name" value="Elp3"/>
    <property type="match status" value="1"/>
</dbReference>
<dbReference type="SFLD" id="SFLDG01123">
    <property type="entry name" value="methyltransferase_(Class_B)"/>
    <property type="match status" value="1"/>
</dbReference>
<keyword evidence="7" id="KW-0411">Iron-sulfur</keyword>
<dbReference type="InterPro" id="IPR023404">
    <property type="entry name" value="rSAM_horseshoe"/>
</dbReference>
<dbReference type="SUPFAM" id="SSF102114">
    <property type="entry name" value="Radical SAM enzymes"/>
    <property type="match status" value="1"/>
</dbReference>
<dbReference type="Gene3D" id="3.80.30.20">
    <property type="entry name" value="tm_1862 like domain"/>
    <property type="match status" value="1"/>
</dbReference>
<feature type="domain" description="Radical SAM core" evidence="9">
    <location>
        <begin position="210"/>
        <end position="448"/>
    </location>
</feature>
<keyword evidence="6" id="KW-0408">Iron</keyword>
<dbReference type="InterPro" id="IPR006638">
    <property type="entry name" value="Elp3/MiaA/NifB-like_rSAM"/>
</dbReference>
<dbReference type="InterPro" id="IPR058240">
    <property type="entry name" value="rSAM_sf"/>
</dbReference>
<evidence type="ECO:0000256" key="7">
    <source>
        <dbReference type="ARBA" id="ARBA00023014"/>
    </source>
</evidence>
<sequence length="529" mass="59480">MNEALQIKANPWAEQVKGKRNIVMLYPKTGMDVGGATVAPPHSLLAAAAPMDHAGYDIKIIDMRRDSDWKASMEAVVSEESLFVGISAMTGTQVHFAILMAEFARKLTKGKVPIVWGGAHASILPEQTLEHALVDMVVLAEGEVTGLELANALVSGAPLSQVPGLGFKKDGKLTLNESAAMVDVDELLPVPWHLIDVESYISPDNYFLKDSPRTLDIGQTSRGCPYKCGFCASSSILYKRWRAMSIDRAMKAIEEPVRKFNLTGVWIRDDEFYVNSKRAYAVCERIQNSDLNIQWYSTGMRVNDFLRAKPEQLEMLKRSGGTIMKFGAESGSDRILKLIQKGIVAEQTLEANQRCKEFGIIPAFSFIIGFPTETFEEINQTIDFAFRLKKENPDAQLETFATYTAFPGTPMYPLALEYGLRPPKTLDGWKDWILDDYDETGDKLPWFSEEEREWIGNISYMSILANAIDGIGRGIKSDMWRNLFSKGLIPIKGYYGHQLKAHRYKFVPELKIARAIRKKVFYRSEETVQ</sequence>
<name>A0A1F6GE54_9PROT</name>
<evidence type="ECO:0000256" key="6">
    <source>
        <dbReference type="ARBA" id="ARBA00023004"/>
    </source>
</evidence>
<keyword evidence="2" id="KW-0489">Methyltransferase</keyword>
<evidence type="ECO:0000256" key="2">
    <source>
        <dbReference type="ARBA" id="ARBA00022603"/>
    </source>
</evidence>
<evidence type="ECO:0000259" key="8">
    <source>
        <dbReference type="PROSITE" id="PS51332"/>
    </source>
</evidence>
<dbReference type="STRING" id="1817772.A2527_02130"/>
<dbReference type="Pfam" id="PF02310">
    <property type="entry name" value="B12-binding"/>
    <property type="match status" value="1"/>
</dbReference>
<dbReference type="GO" id="GO:0051539">
    <property type="term" value="F:4 iron, 4 sulfur cluster binding"/>
    <property type="evidence" value="ECO:0007669"/>
    <property type="project" value="UniProtKB-KW"/>
</dbReference>
<dbReference type="EMBL" id="MFNE01000014">
    <property type="protein sequence ID" value="OGG96382.1"/>
    <property type="molecule type" value="Genomic_DNA"/>
</dbReference>
<evidence type="ECO:0000259" key="9">
    <source>
        <dbReference type="PROSITE" id="PS51918"/>
    </source>
</evidence>
<organism evidence="10 11">
    <name type="scientific">Candidatus Lambdaproteobacteria bacterium RIFOXYD2_FULL_50_16</name>
    <dbReference type="NCBI Taxonomy" id="1817772"/>
    <lineage>
        <taxon>Bacteria</taxon>
        <taxon>Pseudomonadati</taxon>
        <taxon>Pseudomonadota</taxon>
        <taxon>Candidatus Lambdaproteobacteria</taxon>
    </lineage>
</organism>
<evidence type="ECO:0000256" key="5">
    <source>
        <dbReference type="ARBA" id="ARBA00022723"/>
    </source>
</evidence>
<accession>A0A1F6GE54</accession>
<keyword evidence="3" id="KW-0808">Transferase</keyword>
<reference evidence="10 11" key="1">
    <citation type="journal article" date="2016" name="Nat. Commun.">
        <title>Thousands of microbial genomes shed light on interconnected biogeochemical processes in an aquifer system.</title>
        <authorList>
            <person name="Anantharaman K."/>
            <person name="Brown C.T."/>
            <person name="Hug L.A."/>
            <person name="Sharon I."/>
            <person name="Castelle C.J."/>
            <person name="Probst A.J."/>
            <person name="Thomas B.C."/>
            <person name="Singh A."/>
            <person name="Wilkins M.J."/>
            <person name="Karaoz U."/>
            <person name="Brodie E.L."/>
            <person name="Williams K.H."/>
            <person name="Hubbard S.S."/>
            <person name="Banfield J.F."/>
        </authorList>
    </citation>
    <scope>NUCLEOTIDE SEQUENCE [LARGE SCALE GENOMIC DNA]</scope>
</reference>
<comment type="caution">
    <text evidence="10">The sequence shown here is derived from an EMBL/GenBank/DDBJ whole genome shotgun (WGS) entry which is preliminary data.</text>
</comment>
<dbReference type="PANTHER" id="PTHR43409:SF7">
    <property type="entry name" value="BLL1977 PROTEIN"/>
    <property type="match status" value="1"/>
</dbReference>
<dbReference type="PANTHER" id="PTHR43409">
    <property type="entry name" value="ANAEROBIC MAGNESIUM-PROTOPORPHYRIN IX MONOMETHYL ESTER CYCLASE-RELATED"/>
    <property type="match status" value="1"/>
</dbReference>
<dbReference type="InterPro" id="IPR006158">
    <property type="entry name" value="Cobalamin-bd"/>
</dbReference>
<dbReference type="SFLD" id="SFLDS00029">
    <property type="entry name" value="Radical_SAM"/>
    <property type="match status" value="1"/>
</dbReference>
<evidence type="ECO:0000313" key="10">
    <source>
        <dbReference type="EMBL" id="OGG96382.1"/>
    </source>
</evidence>
<evidence type="ECO:0000256" key="1">
    <source>
        <dbReference type="ARBA" id="ARBA00001966"/>
    </source>
</evidence>
<dbReference type="Proteomes" id="UP000178449">
    <property type="component" value="Unassembled WGS sequence"/>
</dbReference>
<dbReference type="GO" id="GO:0046872">
    <property type="term" value="F:metal ion binding"/>
    <property type="evidence" value="ECO:0007669"/>
    <property type="project" value="UniProtKB-KW"/>
</dbReference>
<dbReference type="SFLD" id="SFLDG01082">
    <property type="entry name" value="B12-binding_domain_containing"/>
    <property type="match status" value="1"/>
</dbReference>
<protein>
    <submittedName>
        <fullName evidence="10">Uncharacterized protein</fullName>
    </submittedName>
</protein>
<dbReference type="PROSITE" id="PS51918">
    <property type="entry name" value="RADICAL_SAM"/>
    <property type="match status" value="1"/>
</dbReference>
<feature type="domain" description="B12-binding" evidence="8">
    <location>
        <begin position="21"/>
        <end position="160"/>
    </location>
</feature>
<evidence type="ECO:0000313" key="11">
    <source>
        <dbReference type="Proteomes" id="UP000178449"/>
    </source>
</evidence>
<dbReference type="Pfam" id="PF04055">
    <property type="entry name" value="Radical_SAM"/>
    <property type="match status" value="1"/>
</dbReference>
<dbReference type="InterPro" id="IPR051198">
    <property type="entry name" value="BchE-like"/>
</dbReference>
<dbReference type="GO" id="GO:0031419">
    <property type="term" value="F:cobalamin binding"/>
    <property type="evidence" value="ECO:0007669"/>
    <property type="project" value="InterPro"/>
</dbReference>
<dbReference type="GO" id="GO:0003824">
    <property type="term" value="F:catalytic activity"/>
    <property type="evidence" value="ECO:0007669"/>
    <property type="project" value="InterPro"/>
</dbReference>